<proteinExistence type="predicted"/>
<keyword evidence="2" id="KW-1185">Reference proteome</keyword>
<dbReference type="SUPFAM" id="SSF56219">
    <property type="entry name" value="DNase I-like"/>
    <property type="match status" value="1"/>
</dbReference>
<dbReference type="AlphaFoldDB" id="A0A8S4B5H3"/>
<protein>
    <submittedName>
        <fullName evidence="1">(Atlantic silverside) hypothetical protein</fullName>
    </submittedName>
</protein>
<dbReference type="EMBL" id="CAJRST010011113">
    <property type="protein sequence ID" value="CAG5927195.1"/>
    <property type="molecule type" value="Genomic_DNA"/>
</dbReference>
<gene>
    <name evidence="1" type="ORF">MMEN_LOCUS11178</name>
</gene>
<organism evidence="1 2">
    <name type="scientific">Menidia menidia</name>
    <name type="common">Atlantic silverside</name>
    <dbReference type="NCBI Taxonomy" id="238744"/>
    <lineage>
        <taxon>Eukaryota</taxon>
        <taxon>Metazoa</taxon>
        <taxon>Chordata</taxon>
        <taxon>Craniata</taxon>
        <taxon>Vertebrata</taxon>
        <taxon>Euteleostomi</taxon>
        <taxon>Actinopterygii</taxon>
        <taxon>Neopterygii</taxon>
        <taxon>Teleostei</taxon>
        <taxon>Neoteleostei</taxon>
        <taxon>Acanthomorphata</taxon>
        <taxon>Ovalentaria</taxon>
        <taxon>Atherinomorphae</taxon>
        <taxon>Atheriniformes</taxon>
        <taxon>Atherinopsidae</taxon>
        <taxon>Menidiinae</taxon>
        <taxon>Menidia</taxon>
    </lineage>
</organism>
<accession>A0A8S4B5H3</accession>
<evidence type="ECO:0000313" key="1">
    <source>
        <dbReference type="EMBL" id="CAG5927195.1"/>
    </source>
</evidence>
<evidence type="ECO:0000313" key="2">
    <source>
        <dbReference type="Proteomes" id="UP000677803"/>
    </source>
</evidence>
<dbReference type="OrthoDB" id="8920715at2759"/>
<sequence>MISLFLQNVRGLRSELKIRGILGDYDVLVVQETKWDDTLVNRIKASSKGQVFASNGQGRVRGVATLLRGGIFEAVRMDVSGNNTFKVDTSRRALFDFIRGKNMVELWRALNPHKQQFSRVQVLKAQLKQSRIDLCLVAEDVMKGVLGMEYQESCWSDHFSMVLRVGRGGAKRNGGSWCFNNTFLQQPPFVRKM</sequence>
<dbReference type="Gene3D" id="3.60.10.10">
    <property type="entry name" value="Endonuclease/exonuclease/phosphatase"/>
    <property type="match status" value="2"/>
</dbReference>
<reference evidence="1" key="1">
    <citation type="submission" date="2021-05" db="EMBL/GenBank/DDBJ databases">
        <authorList>
            <person name="Tigano A."/>
        </authorList>
    </citation>
    <scope>NUCLEOTIDE SEQUENCE</scope>
</reference>
<name>A0A8S4B5H3_9TELE</name>
<dbReference type="Proteomes" id="UP000677803">
    <property type="component" value="Unassembled WGS sequence"/>
</dbReference>
<comment type="caution">
    <text evidence="1">The sequence shown here is derived from an EMBL/GenBank/DDBJ whole genome shotgun (WGS) entry which is preliminary data.</text>
</comment>
<feature type="non-terminal residue" evidence="1">
    <location>
        <position position="1"/>
    </location>
</feature>
<dbReference type="InterPro" id="IPR036691">
    <property type="entry name" value="Endo/exonu/phosph_ase_sf"/>
</dbReference>